<evidence type="ECO:0000313" key="3">
    <source>
        <dbReference type="EMBL" id="EQB09220.1"/>
    </source>
</evidence>
<evidence type="ECO:0000313" key="4">
    <source>
        <dbReference type="Proteomes" id="UP000015525"/>
    </source>
</evidence>
<evidence type="ECO:0000256" key="1">
    <source>
        <dbReference type="SAM" id="MobiDB-lite"/>
    </source>
</evidence>
<dbReference type="InterPro" id="IPR037682">
    <property type="entry name" value="TonB_C"/>
</dbReference>
<dbReference type="EMBL" id="ATHO01000055">
    <property type="protein sequence ID" value="EQB09220.1"/>
    <property type="molecule type" value="Genomic_DNA"/>
</dbReference>
<feature type="compositionally biased region" description="Gly residues" evidence="1">
    <location>
        <begin position="21"/>
        <end position="54"/>
    </location>
</feature>
<feature type="non-terminal residue" evidence="3">
    <location>
        <position position="1"/>
    </location>
</feature>
<keyword evidence="4" id="KW-1185">Reference proteome</keyword>
<proteinExistence type="predicted"/>
<dbReference type="GO" id="GO:0055085">
    <property type="term" value="P:transmembrane transport"/>
    <property type="evidence" value="ECO:0007669"/>
    <property type="project" value="InterPro"/>
</dbReference>
<evidence type="ECO:0000259" key="2">
    <source>
        <dbReference type="Pfam" id="PF03544"/>
    </source>
</evidence>
<dbReference type="Gene3D" id="3.30.1150.10">
    <property type="match status" value="1"/>
</dbReference>
<feature type="domain" description="TonB C-terminal" evidence="2">
    <location>
        <begin position="83"/>
        <end position="128"/>
    </location>
</feature>
<dbReference type="Proteomes" id="UP000015525">
    <property type="component" value="Unassembled WGS sequence"/>
</dbReference>
<gene>
    <name evidence="3" type="ORF">L288_06800</name>
</gene>
<reference evidence="3 4" key="1">
    <citation type="journal article" date="2013" name="Genome Announc.">
        <title>Draft Genome Sequence of Sphingobium quisquiliarum Strain P25T, a Novel Hexachlorocyclohexane (HCH)-Degrading Bacterium Isolated from an HCH Dumpsite.</title>
        <authorList>
            <person name="Kumar Singh A."/>
            <person name="Sangwan N."/>
            <person name="Sharma A."/>
            <person name="Gupta V."/>
            <person name="Khurana J.P."/>
            <person name="Lal R."/>
        </authorList>
    </citation>
    <scope>NUCLEOTIDE SEQUENCE [LARGE SCALE GENOMIC DNA]</scope>
    <source>
        <strain evidence="3 4">P25</strain>
    </source>
</reference>
<sequence length="147" mass="15407">PVILVPAPVLPAAGVPAATGSGNGPAGDNGTGNGSGSGGSGAGRGSGSGNGDGGTFSPARQTGGRFRNSDFPDWLRGKVRLKIGVRYSIGASGRVDKCEIIEKSGYAEVDDMTCRVIMERYRFRPARDPDGYAVTEVREEDYRWQVR</sequence>
<dbReference type="Pfam" id="PF03544">
    <property type="entry name" value="TonB_C"/>
    <property type="match status" value="1"/>
</dbReference>
<organism evidence="3 4">
    <name type="scientific">Sphingobium quisquiliarum P25</name>
    <dbReference type="NCBI Taxonomy" id="1329909"/>
    <lineage>
        <taxon>Bacteria</taxon>
        <taxon>Pseudomonadati</taxon>
        <taxon>Pseudomonadota</taxon>
        <taxon>Alphaproteobacteria</taxon>
        <taxon>Sphingomonadales</taxon>
        <taxon>Sphingomonadaceae</taxon>
        <taxon>Sphingobium</taxon>
    </lineage>
</organism>
<dbReference type="RefSeq" id="WP_021237652.1">
    <property type="nucleotide sequence ID" value="NZ_ATHO01000055.1"/>
</dbReference>
<protein>
    <recommendedName>
        <fullName evidence="2">TonB C-terminal domain-containing protein</fullName>
    </recommendedName>
</protein>
<dbReference type="AlphaFoldDB" id="T0IC14"/>
<name>T0IC14_9SPHN</name>
<comment type="caution">
    <text evidence="3">The sequence shown here is derived from an EMBL/GenBank/DDBJ whole genome shotgun (WGS) entry which is preliminary data.</text>
</comment>
<dbReference type="SUPFAM" id="SSF74653">
    <property type="entry name" value="TolA/TonB C-terminal domain"/>
    <property type="match status" value="1"/>
</dbReference>
<dbReference type="PATRIC" id="fig|1329909.3.peg.1312"/>
<feature type="region of interest" description="Disordered" evidence="1">
    <location>
        <begin position="16"/>
        <end position="70"/>
    </location>
</feature>
<accession>T0IC14</accession>